<dbReference type="AlphaFoldDB" id="A7EXI3"/>
<dbReference type="OMA" id="TEAYWEF"/>
<evidence type="ECO:0000313" key="3">
    <source>
        <dbReference type="EMBL" id="EDN94175.1"/>
    </source>
</evidence>
<dbReference type="GO" id="GO:0005576">
    <property type="term" value="C:extracellular region"/>
    <property type="evidence" value="ECO:0000318"/>
    <property type="project" value="GO_Central"/>
</dbReference>
<feature type="transmembrane region" description="Helical" evidence="1">
    <location>
        <begin position="37"/>
        <end position="56"/>
    </location>
</feature>
<dbReference type="PANTHER" id="PTHR10963">
    <property type="entry name" value="GLYCOSYL HYDROLASE-RELATED"/>
    <property type="match status" value="1"/>
</dbReference>
<keyword evidence="4" id="KW-1185">Reference proteome</keyword>
<dbReference type="PANTHER" id="PTHR10963:SF42">
    <property type="entry name" value="PUTATIVE (AFU_ORTHOLOGUE AFUA_5G02280)-RELATED"/>
    <property type="match status" value="1"/>
</dbReference>
<dbReference type="InterPro" id="IPR050546">
    <property type="entry name" value="Glycosyl_Hydrlase_16"/>
</dbReference>
<dbReference type="CDD" id="cd02181">
    <property type="entry name" value="GH16_fungal_Lam16A_glucanase"/>
    <property type="match status" value="1"/>
</dbReference>
<dbReference type="InterPro" id="IPR013320">
    <property type="entry name" value="ConA-like_dom_sf"/>
</dbReference>
<organism evidence="3 4">
    <name type="scientific">Sclerotinia sclerotiorum (strain ATCC 18683 / 1980 / Ss-1)</name>
    <name type="common">White mold</name>
    <name type="synonym">Whetzelinia sclerotiorum</name>
    <dbReference type="NCBI Taxonomy" id="665079"/>
    <lineage>
        <taxon>Eukaryota</taxon>
        <taxon>Fungi</taxon>
        <taxon>Dikarya</taxon>
        <taxon>Ascomycota</taxon>
        <taxon>Pezizomycotina</taxon>
        <taxon>Leotiomycetes</taxon>
        <taxon>Helotiales</taxon>
        <taxon>Sclerotiniaceae</taxon>
        <taxon>Sclerotinia</taxon>
    </lineage>
</organism>
<gene>
    <name evidence="3" type="ORF">SS1G_10048</name>
</gene>
<dbReference type="RefSeq" id="XP_001589409.1">
    <property type="nucleotide sequence ID" value="XM_001589359.1"/>
</dbReference>
<dbReference type="GeneID" id="5485471"/>
<protein>
    <recommendedName>
        <fullName evidence="2">GH16 domain-containing protein</fullName>
    </recommendedName>
</protein>
<dbReference type="GO" id="GO:0004553">
    <property type="term" value="F:hydrolase activity, hydrolyzing O-glycosyl compounds"/>
    <property type="evidence" value="ECO:0007669"/>
    <property type="project" value="InterPro"/>
</dbReference>
<accession>A7EXI3</accession>
<dbReference type="STRING" id="665079.A7EXI3"/>
<dbReference type="PROSITE" id="PS51762">
    <property type="entry name" value="GH16_2"/>
    <property type="match status" value="1"/>
</dbReference>
<dbReference type="Pfam" id="PF26113">
    <property type="entry name" value="GH16_XgeA"/>
    <property type="match status" value="1"/>
</dbReference>
<feature type="domain" description="GH16" evidence="2">
    <location>
        <begin position="65"/>
        <end position="335"/>
    </location>
</feature>
<dbReference type="Proteomes" id="UP000001312">
    <property type="component" value="Unassembled WGS sequence"/>
</dbReference>
<dbReference type="GO" id="GO:0016787">
    <property type="term" value="F:hydrolase activity"/>
    <property type="evidence" value="ECO:0000318"/>
    <property type="project" value="GO_Central"/>
</dbReference>
<keyword evidence="1" id="KW-0812">Transmembrane</keyword>
<proteinExistence type="predicted"/>
<dbReference type="InParanoid" id="A7EXI3"/>
<evidence type="ECO:0000256" key="1">
    <source>
        <dbReference type="SAM" id="Phobius"/>
    </source>
</evidence>
<dbReference type="KEGG" id="ssl:SS1G_10048"/>
<evidence type="ECO:0000259" key="2">
    <source>
        <dbReference type="PROSITE" id="PS51762"/>
    </source>
</evidence>
<dbReference type="SUPFAM" id="SSF49899">
    <property type="entry name" value="Concanavalin A-like lectins/glucanases"/>
    <property type="match status" value="1"/>
</dbReference>
<keyword evidence="1" id="KW-0472">Membrane</keyword>
<dbReference type="EMBL" id="CH476634">
    <property type="protein sequence ID" value="EDN94175.1"/>
    <property type="molecule type" value="Genomic_DNA"/>
</dbReference>
<evidence type="ECO:0000313" key="4">
    <source>
        <dbReference type="Proteomes" id="UP000001312"/>
    </source>
</evidence>
<dbReference type="InterPro" id="IPR000757">
    <property type="entry name" value="Beta-glucanase-like"/>
</dbReference>
<dbReference type="GO" id="GO:0009251">
    <property type="term" value="P:glucan catabolic process"/>
    <property type="evidence" value="ECO:0000318"/>
    <property type="project" value="GO_Central"/>
</dbReference>
<reference evidence="4" key="1">
    <citation type="journal article" date="2011" name="PLoS Genet.">
        <title>Genomic analysis of the necrotrophic fungal pathogens Sclerotinia sclerotiorum and Botrytis cinerea.</title>
        <authorList>
            <person name="Amselem J."/>
            <person name="Cuomo C.A."/>
            <person name="van Kan J.A."/>
            <person name="Viaud M."/>
            <person name="Benito E.P."/>
            <person name="Couloux A."/>
            <person name="Coutinho P.M."/>
            <person name="de Vries R.P."/>
            <person name="Dyer P.S."/>
            <person name="Fillinger S."/>
            <person name="Fournier E."/>
            <person name="Gout L."/>
            <person name="Hahn M."/>
            <person name="Kohn L."/>
            <person name="Lapalu N."/>
            <person name="Plummer K.M."/>
            <person name="Pradier J.M."/>
            <person name="Quevillon E."/>
            <person name="Sharon A."/>
            <person name="Simon A."/>
            <person name="ten Have A."/>
            <person name="Tudzynski B."/>
            <person name="Tudzynski P."/>
            <person name="Wincker P."/>
            <person name="Andrew M."/>
            <person name="Anthouard V."/>
            <person name="Beever R.E."/>
            <person name="Beffa R."/>
            <person name="Benoit I."/>
            <person name="Bouzid O."/>
            <person name="Brault B."/>
            <person name="Chen Z."/>
            <person name="Choquer M."/>
            <person name="Collemare J."/>
            <person name="Cotton P."/>
            <person name="Danchin E.G."/>
            <person name="Da Silva C."/>
            <person name="Gautier A."/>
            <person name="Giraud C."/>
            <person name="Giraud T."/>
            <person name="Gonzalez C."/>
            <person name="Grossetete S."/>
            <person name="Guldener U."/>
            <person name="Henrissat B."/>
            <person name="Howlett B.J."/>
            <person name="Kodira C."/>
            <person name="Kretschmer M."/>
            <person name="Lappartient A."/>
            <person name="Leroch M."/>
            <person name="Levis C."/>
            <person name="Mauceli E."/>
            <person name="Neuveglise C."/>
            <person name="Oeser B."/>
            <person name="Pearson M."/>
            <person name="Poulain J."/>
            <person name="Poussereau N."/>
            <person name="Quesneville H."/>
            <person name="Rascle C."/>
            <person name="Schumacher J."/>
            <person name="Segurens B."/>
            <person name="Sexton A."/>
            <person name="Silva E."/>
            <person name="Sirven C."/>
            <person name="Soanes D.M."/>
            <person name="Talbot N.J."/>
            <person name="Templeton M."/>
            <person name="Yandava C."/>
            <person name="Yarden O."/>
            <person name="Zeng Q."/>
            <person name="Rollins J.A."/>
            <person name="Lebrun M.H."/>
            <person name="Dickman M."/>
        </authorList>
    </citation>
    <scope>NUCLEOTIDE SEQUENCE [LARGE SCALE GENOMIC DNA]</scope>
    <source>
        <strain evidence="4">ATCC 18683 / 1980 / Ss-1</strain>
    </source>
</reference>
<sequence>MRNPNTPRGPPPKYELDDPSSLAPRWWDVRAWSKKRWAIVGVGLVVLFIIVVVVAVEASKKNAYPNYSQLSYSLKDTYSGTDFFDKFDYFNTYDPSAGFVHYVDSAVAAQYNLTYASSSSAVVRVDTSVTADSIPNASTGRFSVRIESKTQYTDGLFIFDIVHTPIGCGTWPALWLSDPNNWPANGEIDIMEAVNVVSSTKNQMTLHTTSGCSMDVKRKETGKAIQSSCLNSTNGNAGCGVHDSSGTFGADFNSNGGGVMAMELRTAGIRMWQFGRDAIPSDISSGAPDPSTWSEATADFPSTDCNIGNHFRNQSIIVNIDLCGNWAGTQSVYDIDYFFWKGVDFAKDSGWDDRDGNKNGWDPTSKHSGQRCLGCYEAMMR</sequence>
<dbReference type="Gene3D" id="2.60.120.200">
    <property type="match status" value="1"/>
</dbReference>
<keyword evidence="1" id="KW-1133">Transmembrane helix</keyword>
<name>A7EXI3_SCLS1</name>